<sequence>MTAVHPRFGHDDRSRGVLFPCTAGRDRDGWSNAALLTALGVPEETVMADYLAGNTYRAG</sequence>
<comment type="caution">
    <text evidence="1">The sequence shown here is derived from an EMBL/GenBank/DDBJ whole genome shotgun (WGS) entry which is preliminary data.</text>
</comment>
<dbReference type="SUPFAM" id="SSF52799">
    <property type="entry name" value="(Phosphotyrosine protein) phosphatases II"/>
    <property type="match status" value="1"/>
</dbReference>
<reference evidence="1 2" key="1">
    <citation type="submission" date="2024-10" db="EMBL/GenBank/DDBJ databases">
        <title>The Natural Products Discovery Center: Release of the First 8490 Sequenced Strains for Exploring Actinobacteria Biosynthetic Diversity.</title>
        <authorList>
            <person name="Kalkreuter E."/>
            <person name="Kautsar S.A."/>
            <person name="Yang D."/>
            <person name="Bader C.D."/>
            <person name="Teijaro C.N."/>
            <person name="Fluegel L."/>
            <person name="Davis C.M."/>
            <person name="Simpson J.R."/>
            <person name="Lauterbach L."/>
            <person name="Steele A.D."/>
            <person name="Gui C."/>
            <person name="Meng S."/>
            <person name="Li G."/>
            <person name="Viehrig K."/>
            <person name="Ye F."/>
            <person name="Su P."/>
            <person name="Kiefer A.F."/>
            <person name="Nichols A."/>
            <person name="Cepeda A.J."/>
            <person name="Yan W."/>
            <person name="Fan B."/>
            <person name="Jiang Y."/>
            <person name="Adhikari A."/>
            <person name="Zheng C.-J."/>
            <person name="Schuster L."/>
            <person name="Cowan T.M."/>
            <person name="Smanski M.J."/>
            <person name="Chevrette M.G."/>
            <person name="De Carvalho L.P.S."/>
            <person name="Shen B."/>
        </authorList>
    </citation>
    <scope>NUCLEOTIDE SEQUENCE [LARGE SCALE GENOMIC DNA]</scope>
    <source>
        <strain evidence="1 2">NPDC012605</strain>
    </source>
</reference>
<organism evidence="1 2">
    <name type="scientific">Streptomyces flavochromogenes</name>
    <dbReference type="NCBI Taxonomy" id="68199"/>
    <lineage>
        <taxon>Bacteria</taxon>
        <taxon>Bacillati</taxon>
        <taxon>Actinomycetota</taxon>
        <taxon>Actinomycetes</taxon>
        <taxon>Kitasatosporales</taxon>
        <taxon>Streptomycetaceae</taxon>
        <taxon>Streptomyces</taxon>
    </lineage>
</organism>
<dbReference type="Pfam" id="PF13350">
    <property type="entry name" value="Y_phosphatase3"/>
    <property type="match status" value="1"/>
</dbReference>
<evidence type="ECO:0000313" key="1">
    <source>
        <dbReference type="EMBL" id="MFF5921716.1"/>
    </source>
</evidence>
<dbReference type="RefSeq" id="WP_030315579.1">
    <property type="nucleotide sequence ID" value="NZ_JBIBDZ010000008.1"/>
</dbReference>
<keyword evidence="2" id="KW-1185">Reference proteome</keyword>
<dbReference type="Proteomes" id="UP001602370">
    <property type="component" value="Unassembled WGS sequence"/>
</dbReference>
<dbReference type="InterPro" id="IPR029021">
    <property type="entry name" value="Prot-tyrosine_phosphatase-like"/>
</dbReference>
<accession>A0ABW6XW43</accession>
<protein>
    <submittedName>
        <fullName evidence="1">Tyrosine-protein phosphatase</fullName>
    </submittedName>
</protein>
<dbReference type="EMBL" id="JBIBDZ010000008">
    <property type="protein sequence ID" value="MFF5921716.1"/>
    <property type="molecule type" value="Genomic_DNA"/>
</dbReference>
<proteinExistence type="predicted"/>
<gene>
    <name evidence="1" type="ORF">ACFY8C_25695</name>
</gene>
<dbReference type="InterPro" id="IPR026893">
    <property type="entry name" value="Tyr/Ser_Pase_IphP-type"/>
</dbReference>
<dbReference type="Gene3D" id="3.90.190.10">
    <property type="entry name" value="Protein tyrosine phosphatase superfamily"/>
    <property type="match status" value="1"/>
</dbReference>
<name>A0ABW6XW43_9ACTN</name>
<evidence type="ECO:0000313" key="2">
    <source>
        <dbReference type="Proteomes" id="UP001602370"/>
    </source>
</evidence>